<dbReference type="PANTHER" id="PTHR46250">
    <property type="entry name" value="MYB/SANT-LIKE DNA-BINDING DOMAIN PROTEIN-RELATED"/>
    <property type="match status" value="1"/>
</dbReference>
<reference evidence="2" key="1">
    <citation type="submission" date="2023-04" db="EMBL/GenBank/DDBJ databases">
        <authorList>
            <person name="Vijverberg K."/>
            <person name="Xiong W."/>
            <person name="Schranz E."/>
        </authorList>
    </citation>
    <scope>NUCLEOTIDE SEQUENCE</scope>
</reference>
<dbReference type="AlphaFoldDB" id="A0AA35ZBB7"/>
<dbReference type="Proteomes" id="UP001177003">
    <property type="component" value="Chromosome 6"/>
</dbReference>
<dbReference type="InterPro" id="IPR024752">
    <property type="entry name" value="Myb/SANT-like_dom"/>
</dbReference>
<protein>
    <recommendedName>
        <fullName evidence="1">Myb/SANT-like domain-containing protein</fullName>
    </recommendedName>
</protein>
<organism evidence="2 3">
    <name type="scientific">Lactuca saligna</name>
    <name type="common">Willowleaf lettuce</name>
    <dbReference type="NCBI Taxonomy" id="75948"/>
    <lineage>
        <taxon>Eukaryota</taxon>
        <taxon>Viridiplantae</taxon>
        <taxon>Streptophyta</taxon>
        <taxon>Embryophyta</taxon>
        <taxon>Tracheophyta</taxon>
        <taxon>Spermatophyta</taxon>
        <taxon>Magnoliopsida</taxon>
        <taxon>eudicotyledons</taxon>
        <taxon>Gunneridae</taxon>
        <taxon>Pentapetalae</taxon>
        <taxon>asterids</taxon>
        <taxon>campanulids</taxon>
        <taxon>Asterales</taxon>
        <taxon>Asteraceae</taxon>
        <taxon>Cichorioideae</taxon>
        <taxon>Cichorieae</taxon>
        <taxon>Lactucinae</taxon>
        <taxon>Lactuca</taxon>
    </lineage>
</organism>
<evidence type="ECO:0000259" key="1">
    <source>
        <dbReference type="Pfam" id="PF12776"/>
    </source>
</evidence>
<proteinExistence type="predicted"/>
<feature type="domain" description="Myb/SANT-like" evidence="1">
    <location>
        <begin position="10"/>
        <end position="110"/>
    </location>
</feature>
<dbReference type="PANTHER" id="PTHR46250:SF17">
    <property type="entry name" value="MYB_SANT-LIKE DOMAIN-CONTAINING PROTEIN"/>
    <property type="match status" value="1"/>
</dbReference>
<sequence>MTSQNRNYKTWTNNEEAKLVKELVNMTNVGGFKADNGFKSGYLQHLEQALKQSLPNSGILGTPHIESKIKIMKRDWQCVNDMVNGSNTSEFGYDSEKHCVTPEDLVWEAYLPVHHVMTFVFL</sequence>
<gene>
    <name evidence="2" type="ORF">LSALG_LOCUS28584</name>
</gene>
<accession>A0AA35ZBB7</accession>
<dbReference type="Pfam" id="PF12776">
    <property type="entry name" value="Myb_DNA-bind_3"/>
    <property type="match status" value="1"/>
</dbReference>
<dbReference type="EMBL" id="OX465082">
    <property type="protein sequence ID" value="CAI9289343.1"/>
    <property type="molecule type" value="Genomic_DNA"/>
</dbReference>
<evidence type="ECO:0000313" key="3">
    <source>
        <dbReference type="Proteomes" id="UP001177003"/>
    </source>
</evidence>
<name>A0AA35ZBB7_LACSI</name>
<keyword evidence="3" id="KW-1185">Reference proteome</keyword>
<evidence type="ECO:0000313" key="2">
    <source>
        <dbReference type="EMBL" id="CAI9289343.1"/>
    </source>
</evidence>